<comment type="similarity">
    <text evidence="2">Belongs to the cytochrome P450 family.</text>
</comment>
<evidence type="ECO:0000256" key="2">
    <source>
        <dbReference type="ARBA" id="ARBA00010617"/>
    </source>
</evidence>
<comment type="cofactor">
    <cofactor evidence="1">
        <name>heme</name>
        <dbReference type="ChEBI" id="CHEBI:30413"/>
    </cofactor>
</comment>
<reference evidence="5" key="1">
    <citation type="submission" date="2023-01" db="EMBL/GenBank/DDBJ databases">
        <title>Exophiala dermititidis isolated from Cystic Fibrosis Patient.</title>
        <authorList>
            <person name="Kurbessoian T."/>
            <person name="Crocker A."/>
            <person name="Murante D."/>
            <person name="Hogan D.A."/>
            <person name="Stajich J.E."/>
        </authorList>
    </citation>
    <scope>NUCLEOTIDE SEQUENCE</scope>
    <source>
        <strain evidence="5">Ex8</strain>
    </source>
</reference>
<evidence type="ECO:0000313" key="6">
    <source>
        <dbReference type="Proteomes" id="UP001161757"/>
    </source>
</evidence>
<dbReference type="InterPro" id="IPR036396">
    <property type="entry name" value="Cyt_P450_sf"/>
</dbReference>
<evidence type="ECO:0000256" key="4">
    <source>
        <dbReference type="ARBA" id="ARBA00023004"/>
    </source>
</evidence>
<dbReference type="GO" id="GO:0005506">
    <property type="term" value="F:iron ion binding"/>
    <property type="evidence" value="ECO:0007669"/>
    <property type="project" value="InterPro"/>
</dbReference>
<dbReference type="Gene3D" id="1.10.630.10">
    <property type="entry name" value="Cytochrome P450"/>
    <property type="match status" value="1"/>
</dbReference>
<dbReference type="Pfam" id="PF00067">
    <property type="entry name" value="p450"/>
    <property type="match status" value="1"/>
</dbReference>
<dbReference type="SUPFAM" id="SSF48264">
    <property type="entry name" value="Cytochrome P450"/>
    <property type="match status" value="1"/>
</dbReference>
<dbReference type="GO" id="GO:0020037">
    <property type="term" value="F:heme binding"/>
    <property type="evidence" value="ECO:0007669"/>
    <property type="project" value="InterPro"/>
</dbReference>
<dbReference type="GO" id="GO:0004497">
    <property type="term" value="F:monooxygenase activity"/>
    <property type="evidence" value="ECO:0007669"/>
    <property type="project" value="InterPro"/>
</dbReference>
<evidence type="ECO:0000256" key="3">
    <source>
        <dbReference type="ARBA" id="ARBA00022723"/>
    </source>
</evidence>
<organism evidence="5 6">
    <name type="scientific">Exophiala dermatitidis</name>
    <name type="common">Black yeast-like fungus</name>
    <name type="synonym">Wangiella dermatitidis</name>
    <dbReference type="NCBI Taxonomy" id="5970"/>
    <lineage>
        <taxon>Eukaryota</taxon>
        <taxon>Fungi</taxon>
        <taxon>Dikarya</taxon>
        <taxon>Ascomycota</taxon>
        <taxon>Pezizomycotina</taxon>
        <taxon>Eurotiomycetes</taxon>
        <taxon>Chaetothyriomycetidae</taxon>
        <taxon>Chaetothyriales</taxon>
        <taxon>Herpotrichiellaceae</taxon>
        <taxon>Exophiala</taxon>
    </lineage>
</organism>
<proteinExistence type="inferred from homology"/>
<accession>A0AAN6EVN3</accession>
<dbReference type="AlphaFoldDB" id="A0AAN6EVN3"/>
<evidence type="ECO:0008006" key="7">
    <source>
        <dbReference type="Google" id="ProtNLM"/>
    </source>
</evidence>
<evidence type="ECO:0000313" key="5">
    <source>
        <dbReference type="EMBL" id="KAJ8991894.1"/>
    </source>
</evidence>
<dbReference type="PANTHER" id="PTHR24305">
    <property type="entry name" value="CYTOCHROME P450"/>
    <property type="match status" value="1"/>
</dbReference>
<dbReference type="InterPro" id="IPR050121">
    <property type="entry name" value="Cytochrome_P450_monoxygenase"/>
</dbReference>
<dbReference type="EMBL" id="JAJGCB010000007">
    <property type="protein sequence ID" value="KAJ8991894.1"/>
    <property type="molecule type" value="Genomic_DNA"/>
</dbReference>
<dbReference type="InterPro" id="IPR001128">
    <property type="entry name" value="Cyt_P450"/>
</dbReference>
<gene>
    <name evidence="5" type="ORF">HRR80_004512</name>
</gene>
<dbReference type="PANTHER" id="PTHR24305:SF232">
    <property type="entry name" value="P450, PUTATIVE (EUROFUNG)-RELATED"/>
    <property type="match status" value="1"/>
</dbReference>
<protein>
    <recommendedName>
        <fullName evidence="7">Cytochrome P450</fullName>
    </recommendedName>
</protein>
<sequence length="136" mass="15341">MEAMRMRSAIGLGIYRVTPAEGAKIDGAIYPGNTEVAVNGWVLHRDKAIVGDDADKYRLERCFERDAKLMNSYMHQLGSGSHLCIGRNLALLEMNKLLVQSLREYDITLANPGRPLQYRTTFSAVQQVLEVCLRKR</sequence>
<dbReference type="GO" id="GO:0016705">
    <property type="term" value="F:oxidoreductase activity, acting on paired donors, with incorporation or reduction of molecular oxygen"/>
    <property type="evidence" value="ECO:0007669"/>
    <property type="project" value="InterPro"/>
</dbReference>
<name>A0AAN6EVN3_EXODE</name>
<keyword evidence="3" id="KW-0479">Metal-binding</keyword>
<keyword evidence="4" id="KW-0408">Iron</keyword>
<comment type="caution">
    <text evidence="5">The sequence shown here is derived from an EMBL/GenBank/DDBJ whole genome shotgun (WGS) entry which is preliminary data.</text>
</comment>
<evidence type="ECO:0000256" key="1">
    <source>
        <dbReference type="ARBA" id="ARBA00001971"/>
    </source>
</evidence>
<dbReference type="Proteomes" id="UP001161757">
    <property type="component" value="Unassembled WGS sequence"/>
</dbReference>